<sequence>MGDRESLINRRNASSDGHEIADADWRNASQDIKDGLGNMLPAARTRANATYYGFIVLSIGLIVMILVLLVESGLWRDTLLSEVQLWRRTVHEILRIIGFE</sequence>
<keyword evidence="1" id="KW-0812">Transmembrane</keyword>
<keyword evidence="1" id="KW-1133">Transmembrane helix</keyword>
<name>A0ABR2YJ32_9CHLO</name>
<evidence type="ECO:0000313" key="3">
    <source>
        <dbReference type="Proteomes" id="UP001491310"/>
    </source>
</evidence>
<gene>
    <name evidence="2" type="ORF">WJX75_003370</name>
</gene>
<comment type="caution">
    <text evidence="2">The sequence shown here is derived from an EMBL/GenBank/DDBJ whole genome shotgun (WGS) entry which is preliminary data.</text>
</comment>
<organism evidence="2 3">
    <name type="scientific">Coccomyxa subellipsoidea</name>
    <dbReference type="NCBI Taxonomy" id="248742"/>
    <lineage>
        <taxon>Eukaryota</taxon>
        <taxon>Viridiplantae</taxon>
        <taxon>Chlorophyta</taxon>
        <taxon>core chlorophytes</taxon>
        <taxon>Trebouxiophyceae</taxon>
        <taxon>Trebouxiophyceae incertae sedis</taxon>
        <taxon>Coccomyxaceae</taxon>
        <taxon>Coccomyxa</taxon>
    </lineage>
</organism>
<keyword evidence="3" id="KW-1185">Reference proteome</keyword>
<feature type="transmembrane region" description="Helical" evidence="1">
    <location>
        <begin position="49"/>
        <end position="70"/>
    </location>
</feature>
<accession>A0ABR2YJ32</accession>
<dbReference type="EMBL" id="JALJOT010000010">
    <property type="protein sequence ID" value="KAK9906527.1"/>
    <property type="molecule type" value="Genomic_DNA"/>
</dbReference>
<keyword evidence="1" id="KW-0472">Membrane</keyword>
<protein>
    <submittedName>
        <fullName evidence="2">Uncharacterized protein</fullName>
    </submittedName>
</protein>
<dbReference type="Proteomes" id="UP001491310">
    <property type="component" value="Unassembled WGS sequence"/>
</dbReference>
<evidence type="ECO:0000256" key="1">
    <source>
        <dbReference type="SAM" id="Phobius"/>
    </source>
</evidence>
<reference evidence="2 3" key="1">
    <citation type="journal article" date="2024" name="Nat. Commun.">
        <title>Phylogenomics reveals the evolutionary origins of lichenization in chlorophyte algae.</title>
        <authorList>
            <person name="Puginier C."/>
            <person name="Libourel C."/>
            <person name="Otte J."/>
            <person name="Skaloud P."/>
            <person name="Haon M."/>
            <person name="Grisel S."/>
            <person name="Petersen M."/>
            <person name="Berrin J.G."/>
            <person name="Delaux P.M."/>
            <person name="Dal Grande F."/>
            <person name="Keller J."/>
        </authorList>
    </citation>
    <scope>NUCLEOTIDE SEQUENCE [LARGE SCALE GENOMIC DNA]</scope>
    <source>
        <strain evidence="2 3">SAG 216-7</strain>
    </source>
</reference>
<proteinExistence type="predicted"/>
<evidence type="ECO:0000313" key="2">
    <source>
        <dbReference type="EMBL" id="KAK9906527.1"/>
    </source>
</evidence>